<dbReference type="SUPFAM" id="SSF53474">
    <property type="entry name" value="alpha/beta-Hydrolases"/>
    <property type="match status" value="1"/>
</dbReference>
<dbReference type="Proteomes" id="UP000726105">
    <property type="component" value="Unassembled WGS sequence"/>
</dbReference>
<accession>A0A935INE2</accession>
<dbReference type="GO" id="GO:0008610">
    <property type="term" value="P:lipid biosynthetic process"/>
    <property type="evidence" value="ECO:0007669"/>
    <property type="project" value="TreeGrafter"/>
</dbReference>
<dbReference type="AlphaFoldDB" id="A0A935INE2"/>
<sequence length="252" mass="27937">MTDRLKLFCFPFAGATAAVYHRFRRYLPPRIDVVPVEMAGHGSRMKEPLIDSVSGHVDDLLPRLTDQMAAGPFAVFCHSVGTLLAFEVLHSLQEHEGIEPVHVFFSGRHTPDVPSKTSWHQAPDSVFLSMIRGFGGTSQQVLDTPELVELFTPILKSDYKVAETYEYAAPAELLHCPVTAVAGTRDPVVSAEQLRRWGEFTDGPFDVHQLPGGHFYWFDDVAPLCSILMRGLARPSSPDRSASARDGQVHQL</sequence>
<dbReference type="EMBL" id="JADJIB010000005">
    <property type="protein sequence ID" value="MBK7274430.1"/>
    <property type="molecule type" value="Genomic_DNA"/>
</dbReference>
<protein>
    <submittedName>
        <fullName evidence="4">Thioesterase</fullName>
    </submittedName>
</protein>
<dbReference type="PANTHER" id="PTHR11487:SF0">
    <property type="entry name" value="S-ACYL FATTY ACID SYNTHASE THIOESTERASE, MEDIUM CHAIN"/>
    <property type="match status" value="1"/>
</dbReference>
<organism evidence="4 5">
    <name type="scientific">Candidatus Phosphoribacter hodrii</name>
    <dbReference type="NCBI Taxonomy" id="2953743"/>
    <lineage>
        <taxon>Bacteria</taxon>
        <taxon>Bacillati</taxon>
        <taxon>Actinomycetota</taxon>
        <taxon>Actinomycetes</taxon>
        <taxon>Micrococcales</taxon>
        <taxon>Dermatophilaceae</taxon>
        <taxon>Candidatus Phosphoribacter</taxon>
    </lineage>
</organism>
<reference evidence="4 5" key="1">
    <citation type="submission" date="2020-10" db="EMBL/GenBank/DDBJ databases">
        <title>Connecting structure to function with the recovery of over 1000 high-quality activated sludge metagenome-assembled genomes encoding full-length rRNA genes using long-read sequencing.</title>
        <authorList>
            <person name="Singleton C.M."/>
            <person name="Petriglieri F."/>
            <person name="Kristensen J.M."/>
            <person name="Kirkegaard R.H."/>
            <person name="Michaelsen T.Y."/>
            <person name="Andersen M.H."/>
            <person name="Karst S.M."/>
            <person name="Dueholm M.S."/>
            <person name="Nielsen P.H."/>
            <person name="Albertsen M."/>
        </authorList>
    </citation>
    <scope>NUCLEOTIDE SEQUENCE [LARGE SCALE GENOMIC DNA]</scope>
    <source>
        <strain evidence="4">Ega_18-Q3-R5-49_MAXAC.001</strain>
    </source>
</reference>
<feature type="compositionally biased region" description="Low complexity" evidence="2">
    <location>
        <begin position="233"/>
        <end position="246"/>
    </location>
</feature>
<feature type="region of interest" description="Disordered" evidence="2">
    <location>
        <begin position="233"/>
        <end position="252"/>
    </location>
</feature>
<dbReference type="PANTHER" id="PTHR11487">
    <property type="entry name" value="THIOESTERASE"/>
    <property type="match status" value="1"/>
</dbReference>
<dbReference type="InterPro" id="IPR012223">
    <property type="entry name" value="TEII"/>
</dbReference>
<dbReference type="Pfam" id="PF00975">
    <property type="entry name" value="Thioesterase"/>
    <property type="match status" value="1"/>
</dbReference>
<evidence type="ECO:0000313" key="4">
    <source>
        <dbReference type="EMBL" id="MBK7274430.1"/>
    </source>
</evidence>
<dbReference type="InterPro" id="IPR001031">
    <property type="entry name" value="Thioesterase"/>
</dbReference>
<gene>
    <name evidence="4" type="ORF">IPI13_15105</name>
</gene>
<proteinExistence type="inferred from homology"/>
<comment type="caution">
    <text evidence="4">The sequence shown here is derived from an EMBL/GenBank/DDBJ whole genome shotgun (WGS) entry which is preliminary data.</text>
</comment>
<comment type="similarity">
    <text evidence="1">Belongs to the thioesterase family.</text>
</comment>
<evidence type="ECO:0000313" key="5">
    <source>
        <dbReference type="Proteomes" id="UP000726105"/>
    </source>
</evidence>
<evidence type="ECO:0000256" key="2">
    <source>
        <dbReference type="SAM" id="MobiDB-lite"/>
    </source>
</evidence>
<dbReference type="InterPro" id="IPR029058">
    <property type="entry name" value="AB_hydrolase_fold"/>
</dbReference>
<feature type="domain" description="Thioesterase" evidence="3">
    <location>
        <begin position="6"/>
        <end position="224"/>
    </location>
</feature>
<name>A0A935INE2_9MICO</name>
<dbReference type="Gene3D" id="3.40.50.1820">
    <property type="entry name" value="alpha/beta hydrolase"/>
    <property type="match status" value="1"/>
</dbReference>
<evidence type="ECO:0000256" key="1">
    <source>
        <dbReference type="ARBA" id="ARBA00007169"/>
    </source>
</evidence>
<evidence type="ECO:0000259" key="3">
    <source>
        <dbReference type="Pfam" id="PF00975"/>
    </source>
</evidence>